<dbReference type="GeneID" id="106000244"/>
<evidence type="ECO:0000256" key="2">
    <source>
        <dbReference type="SAM" id="SignalP"/>
    </source>
</evidence>
<feature type="region of interest" description="Disordered" evidence="1">
    <location>
        <begin position="66"/>
        <end position="86"/>
    </location>
</feature>
<dbReference type="RefSeq" id="XP_012890944.1">
    <property type="nucleotide sequence ID" value="XM_013035490.1"/>
</dbReference>
<dbReference type="PANTHER" id="PTHR37861:SF1">
    <property type="entry name" value="PROLINE-RICH ACIDIC PROTEIN 1"/>
    <property type="match status" value="1"/>
</dbReference>
<dbReference type="AlphaFoldDB" id="A0A1S3GRN3"/>
<keyword evidence="2" id="KW-0732">Signal</keyword>
<dbReference type="STRING" id="10020.ENSDORP00000023465"/>
<protein>
    <submittedName>
        <fullName evidence="4">Proline-rich acidic protein 1</fullName>
    </submittedName>
</protein>
<dbReference type="KEGG" id="dord:106000244"/>
<evidence type="ECO:0000313" key="3">
    <source>
        <dbReference type="Proteomes" id="UP000081671"/>
    </source>
</evidence>
<dbReference type="Proteomes" id="UP000081671">
    <property type="component" value="Unplaced"/>
</dbReference>
<name>A0A1S3GRN3_DIPOR</name>
<dbReference type="InParanoid" id="A0A1S3GRN3"/>
<reference evidence="4" key="1">
    <citation type="submission" date="2025-08" db="UniProtKB">
        <authorList>
            <consortium name="RefSeq"/>
        </authorList>
    </citation>
    <scope>IDENTIFICATION</scope>
    <source>
        <tissue evidence="4">Kidney</tissue>
    </source>
</reference>
<feature type="region of interest" description="Disordered" evidence="1">
    <location>
        <begin position="102"/>
        <end position="139"/>
    </location>
</feature>
<evidence type="ECO:0000313" key="4">
    <source>
        <dbReference type="RefSeq" id="XP_012890944.1"/>
    </source>
</evidence>
<keyword evidence="3" id="KW-1185">Reference proteome</keyword>
<dbReference type="OrthoDB" id="9938040at2759"/>
<accession>A0A1S3GRN3</accession>
<organism evidence="3 4">
    <name type="scientific">Dipodomys ordii</name>
    <name type="common">Ord's kangaroo rat</name>
    <dbReference type="NCBI Taxonomy" id="10020"/>
    <lineage>
        <taxon>Eukaryota</taxon>
        <taxon>Metazoa</taxon>
        <taxon>Chordata</taxon>
        <taxon>Craniata</taxon>
        <taxon>Vertebrata</taxon>
        <taxon>Euteleostomi</taxon>
        <taxon>Mammalia</taxon>
        <taxon>Eutheria</taxon>
        <taxon>Euarchontoglires</taxon>
        <taxon>Glires</taxon>
        <taxon>Rodentia</taxon>
        <taxon>Castorimorpha</taxon>
        <taxon>Heteromyidae</taxon>
        <taxon>Dipodomyinae</taxon>
        <taxon>Dipodomys</taxon>
    </lineage>
</organism>
<gene>
    <name evidence="4" type="primary">Prap1</name>
</gene>
<proteinExistence type="predicted"/>
<dbReference type="CTD" id="118471"/>
<feature type="chain" id="PRO_5010331712" evidence="2">
    <location>
        <begin position="25"/>
        <end position="222"/>
    </location>
</feature>
<evidence type="ECO:0000256" key="1">
    <source>
        <dbReference type="SAM" id="MobiDB-lite"/>
    </source>
</evidence>
<dbReference type="InterPro" id="IPR027922">
    <property type="entry name" value="PRAP"/>
</dbReference>
<dbReference type="PANTHER" id="PTHR37861">
    <property type="entry name" value="PROLINE-RICH ACIDIC PROTEIN 1"/>
    <property type="match status" value="1"/>
</dbReference>
<feature type="signal peptide" evidence="2">
    <location>
        <begin position="1"/>
        <end position="24"/>
    </location>
</feature>
<sequence length="222" mass="23554">MRKDSSKMWLGGCVLGLCCPVLRGCAGQGRACHGQLLRDSKTRGTLGAAQPDTEKAWGAQAVETHEDDPLGSLHPEPVGTPAEEPLPGLDAKAWVEIKDTLGPLRHPQRGPEPDLDSLYHPVGPPRRPQRGPEPDLDSLCHPPSALLAAPSEVLSLILTWQRGRGPAFGTEPRQSEHPGGAVGSPFCCASRPRLPGFVPVLARASGALHSPAHPSPPLKRQL</sequence>